<protein>
    <submittedName>
        <fullName evidence="2">Uncharacterized protein</fullName>
    </submittedName>
</protein>
<proteinExistence type="predicted"/>
<dbReference type="AlphaFoldDB" id="A0AAV5VNS0"/>
<dbReference type="EMBL" id="BTSY01000003">
    <property type="protein sequence ID" value="GMT19620.1"/>
    <property type="molecule type" value="Genomic_DNA"/>
</dbReference>
<comment type="caution">
    <text evidence="2">The sequence shown here is derived from an EMBL/GenBank/DDBJ whole genome shotgun (WGS) entry which is preliminary data.</text>
</comment>
<name>A0AAV5VNS0_9BILA</name>
<keyword evidence="3" id="KW-1185">Reference proteome</keyword>
<sequence>SRILCTGELPKSRLFPPYVRRFNSEVVVTPGYIEVVPTSKKRVQMAIIPIHSLKSKPKIFRQGSKIYVVLNNKSHSSNYGCITFEVHSDRAAEELKTMMEKAWPAEEIRNGAAAVNVGEEDEEPTDARMWNLVNKYLPPDTSSDSGVFVQPLAPLASSSRKDGTGCSGHNTRSHACSSSSCSKEKRGSSSKKKSKVGEVQVMGGRVGVKLFNPRSTTASAMPLMEGPTLPKAIKREIPHSPPPPAPSPTDSITIIDPSSSPTARGSSATRALNFDQHLLSSSSSHIAMVHRQLSDIGMQSFDQSDLLSTPISSHFDAMTPHPSYMPTPYVS</sequence>
<dbReference type="Proteomes" id="UP001432322">
    <property type="component" value="Unassembled WGS sequence"/>
</dbReference>
<feature type="compositionally biased region" description="Low complexity" evidence="1">
    <location>
        <begin position="248"/>
        <end position="262"/>
    </location>
</feature>
<evidence type="ECO:0000256" key="1">
    <source>
        <dbReference type="SAM" id="MobiDB-lite"/>
    </source>
</evidence>
<evidence type="ECO:0000313" key="2">
    <source>
        <dbReference type="EMBL" id="GMT19620.1"/>
    </source>
</evidence>
<feature type="non-terminal residue" evidence="2">
    <location>
        <position position="1"/>
    </location>
</feature>
<gene>
    <name evidence="2" type="ORF">PFISCL1PPCAC_10917</name>
</gene>
<evidence type="ECO:0000313" key="3">
    <source>
        <dbReference type="Proteomes" id="UP001432322"/>
    </source>
</evidence>
<feature type="compositionally biased region" description="Polar residues" evidence="1">
    <location>
        <begin position="167"/>
        <end position="176"/>
    </location>
</feature>
<accession>A0AAV5VNS0</accession>
<feature type="non-terminal residue" evidence="2">
    <location>
        <position position="331"/>
    </location>
</feature>
<reference evidence="2" key="1">
    <citation type="submission" date="2023-10" db="EMBL/GenBank/DDBJ databases">
        <title>Genome assembly of Pristionchus species.</title>
        <authorList>
            <person name="Yoshida K."/>
            <person name="Sommer R.J."/>
        </authorList>
    </citation>
    <scope>NUCLEOTIDE SEQUENCE</scope>
    <source>
        <strain evidence="2">RS5133</strain>
    </source>
</reference>
<feature type="region of interest" description="Disordered" evidence="1">
    <location>
        <begin position="157"/>
        <end position="199"/>
    </location>
</feature>
<feature type="region of interest" description="Disordered" evidence="1">
    <location>
        <begin position="234"/>
        <end position="268"/>
    </location>
</feature>
<organism evidence="2 3">
    <name type="scientific">Pristionchus fissidentatus</name>
    <dbReference type="NCBI Taxonomy" id="1538716"/>
    <lineage>
        <taxon>Eukaryota</taxon>
        <taxon>Metazoa</taxon>
        <taxon>Ecdysozoa</taxon>
        <taxon>Nematoda</taxon>
        <taxon>Chromadorea</taxon>
        <taxon>Rhabditida</taxon>
        <taxon>Rhabditina</taxon>
        <taxon>Diplogasteromorpha</taxon>
        <taxon>Diplogasteroidea</taxon>
        <taxon>Neodiplogasteridae</taxon>
        <taxon>Pristionchus</taxon>
    </lineage>
</organism>